<reference evidence="1" key="1">
    <citation type="journal article" date="2021" name="Proc. Natl. Acad. Sci. U.S.A.">
        <title>A Catalog of Tens of Thousands of Viruses from Human Metagenomes Reveals Hidden Associations with Chronic Diseases.</title>
        <authorList>
            <person name="Tisza M.J."/>
            <person name="Buck C.B."/>
        </authorList>
    </citation>
    <scope>NUCLEOTIDE SEQUENCE</scope>
    <source>
        <strain evidence="1">CtKcB20</strain>
    </source>
</reference>
<sequence length="61" mass="7174">MVRLKPCPFCGCKSIDIIRIKDSFWDTGETYHAKCANCNTQTQLYFTKTEVIEAWNRRVDK</sequence>
<protein>
    <submittedName>
        <fullName evidence="1">Restriction alleviation protein</fullName>
    </submittedName>
</protein>
<dbReference type="InterPro" id="IPR019908">
    <property type="entry name" value="Toxin_RalR"/>
</dbReference>
<dbReference type="EMBL" id="BK015870">
    <property type="protein sequence ID" value="DAD70676.1"/>
    <property type="molecule type" value="Genomic_DNA"/>
</dbReference>
<evidence type="ECO:0000313" key="1">
    <source>
        <dbReference type="EMBL" id="DAD70676.1"/>
    </source>
</evidence>
<dbReference type="NCBIfam" id="TIGR03655">
    <property type="entry name" value="anti_R_Lar"/>
    <property type="match status" value="1"/>
</dbReference>
<proteinExistence type="predicted"/>
<name>A0A8S5LKR8_9CAUD</name>
<accession>A0A8S5LKR8</accession>
<organism evidence="1">
    <name type="scientific">Siphoviridae sp. ctKcB20</name>
    <dbReference type="NCBI Taxonomy" id="2827568"/>
    <lineage>
        <taxon>Viruses</taxon>
        <taxon>Duplodnaviria</taxon>
        <taxon>Heunggongvirae</taxon>
        <taxon>Uroviricota</taxon>
        <taxon>Caudoviricetes</taxon>
    </lineage>
</organism>
<dbReference type="Pfam" id="PF14354">
    <property type="entry name" value="Lar_restr_allev"/>
    <property type="match status" value="1"/>
</dbReference>